<keyword evidence="6 8" id="KW-0472">Membrane</keyword>
<feature type="domain" description="CN hydrolase" evidence="10">
    <location>
        <begin position="354"/>
        <end position="616"/>
    </location>
</feature>
<dbReference type="RefSeq" id="WP_204027707.1">
    <property type="nucleotide sequence ID" value="NZ_BOOW01000027.1"/>
</dbReference>
<dbReference type="Pfam" id="PF20154">
    <property type="entry name" value="LNT_N"/>
    <property type="match status" value="1"/>
</dbReference>
<dbReference type="PANTHER" id="PTHR38686:SF1">
    <property type="entry name" value="APOLIPOPROTEIN N-ACYLTRANSFERASE"/>
    <property type="match status" value="1"/>
</dbReference>
<keyword evidence="4 8" id="KW-0812">Transmembrane</keyword>
<feature type="transmembrane region" description="Helical" evidence="8">
    <location>
        <begin position="169"/>
        <end position="192"/>
    </location>
</feature>
<dbReference type="Gene3D" id="3.60.110.10">
    <property type="entry name" value="Carbon-nitrogen hydrolase"/>
    <property type="match status" value="1"/>
</dbReference>
<feature type="transmembrane region" description="Helical" evidence="8">
    <location>
        <begin position="144"/>
        <end position="163"/>
    </location>
</feature>
<organism evidence="11 12">
    <name type="scientific">Sinosporangium siamense</name>
    <dbReference type="NCBI Taxonomy" id="1367973"/>
    <lineage>
        <taxon>Bacteria</taxon>
        <taxon>Bacillati</taxon>
        <taxon>Actinomycetota</taxon>
        <taxon>Actinomycetes</taxon>
        <taxon>Streptosporangiales</taxon>
        <taxon>Streptosporangiaceae</taxon>
        <taxon>Sinosporangium</taxon>
    </lineage>
</organism>
<evidence type="ECO:0000256" key="8">
    <source>
        <dbReference type="HAMAP-Rule" id="MF_01148"/>
    </source>
</evidence>
<evidence type="ECO:0000313" key="12">
    <source>
        <dbReference type="Proteomes" id="UP000606172"/>
    </source>
</evidence>
<feature type="compositionally biased region" description="Basic and acidic residues" evidence="9">
    <location>
        <begin position="64"/>
        <end position="81"/>
    </location>
</feature>
<evidence type="ECO:0000256" key="5">
    <source>
        <dbReference type="ARBA" id="ARBA00022989"/>
    </source>
</evidence>
<comment type="catalytic activity">
    <reaction evidence="8">
        <text>N-terminal S-1,2-diacyl-sn-glyceryl-L-cysteinyl-[lipoprotein] + a glycerophospholipid = N-acyl-S-1,2-diacyl-sn-glyceryl-L-cysteinyl-[lipoprotein] + a 2-acyl-sn-glycero-3-phospholipid + H(+)</text>
        <dbReference type="Rhea" id="RHEA:48228"/>
        <dbReference type="Rhea" id="RHEA-COMP:14681"/>
        <dbReference type="Rhea" id="RHEA-COMP:14684"/>
        <dbReference type="ChEBI" id="CHEBI:15378"/>
        <dbReference type="ChEBI" id="CHEBI:136912"/>
        <dbReference type="ChEBI" id="CHEBI:140656"/>
        <dbReference type="ChEBI" id="CHEBI:140657"/>
        <dbReference type="ChEBI" id="CHEBI:140660"/>
        <dbReference type="EC" id="2.3.1.269"/>
    </reaction>
</comment>
<dbReference type="EC" id="2.3.1.269" evidence="8"/>
<dbReference type="InterPro" id="IPR003010">
    <property type="entry name" value="C-N_Hydrolase"/>
</dbReference>
<evidence type="ECO:0000259" key="10">
    <source>
        <dbReference type="PROSITE" id="PS50263"/>
    </source>
</evidence>
<dbReference type="GO" id="GO:0016410">
    <property type="term" value="F:N-acyltransferase activity"/>
    <property type="evidence" value="ECO:0007669"/>
    <property type="project" value="UniProtKB-UniRule"/>
</dbReference>
<dbReference type="NCBIfam" id="TIGR00546">
    <property type="entry name" value="lnt"/>
    <property type="match status" value="1"/>
</dbReference>
<evidence type="ECO:0000256" key="3">
    <source>
        <dbReference type="ARBA" id="ARBA00022679"/>
    </source>
</evidence>
<comment type="function">
    <text evidence="8">Catalyzes the phospholipid dependent N-acylation of the N-terminal cysteine of apolipoprotein, the last step in lipoprotein maturation.</text>
</comment>
<proteinExistence type="inferred from homology"/>
<sequence>MQPAAAATRGLAGASAEDSPSPPAATQEVEAGEPRTTASAARGASDGGRSSSAAVRDGAASVPAEERGGPEAGDEGAKTGEGRTTAPAVRGEGPGRLWARVAAAIAGGVLLYLAFPPLDLWFLAPPGVALAALSVYGTRPRRGAWLGFLNGLGFLVPAMAWVQPIGFDAWLALAAMESGFYAALGAATAFVMRLPLWPLWTAALWVTGEWARSLFPFGGFPWARVAFSQAGSPFTPYAALGGAPLTTFAVALCGALIAAACVKGVTALRRVTAARSAAPAQSAAGLEGTDGGGSGGLEATDAGGSGSGRDRSGTRSAGRPAARWRPVALLLAGAVAVPVLAYAVPRPGDEGRTVTIAAIQGNVPGRGMNPMGDERAVVLRNHANKTHELAAAVRAGRFPKPDLVVWPENSSDIDPYRDASARAVIDAAVKDVGVPVLVGVVVAIGDEHRATRSLVWDPVTGPGDYYDKQQLVPFGEFTPMQELVQTLFARARLVGRQSIAGTEPGDLRMGPATIGAVNCYEIAFDPVVRETVKAGSSPIVVQANNATYALSDLPVQQLAMYRLRAVEHNRAVVAAATTGVSAFVEPDGRVSWRTGELVADMNARTVQVRTEATLATRVGPAPEWVLVAVAISALAWAASRRPRSVGAPSDHEANGVG</sequence>
<keyword evidence="3 8" id="KW-0808">Transferase</keyword>
<feature type="transmembrane region" description="Helical" evidence="8">
    <location>
        <begin position="327"/>
        <end position="344"/>
    </location>
</feature>
<keyword evidence="2 8" id="KW-1003">Cell membrane</keyword>
<evidence type="ECO:0000256" key="4">
    <source>
        <dbReference type="ARBA" id="ARBA00022692"/>
    </source>
</evidence>
<dbReference type="HAMAP" id="MF_01148">
    <property type="entry name" value="Lnt"/>
    <property type="match status" value="1"/>
</dbReference>
<dbReference type="Pfam" id="PF00795">
    <property type="entry name" value="CN_hydrolase"/>
    <property type="match status" value="1"/>
</dbReference>
<comment type="caution">
    <text evidence="8">Lacks conserved residue(s) required for the propagation of feature annotation.</text>
</comment>
<dbReference type="EMBL" id="BOOW01000027">
    <property type="protein sequence ID" value="GII93945.1"/>
    <property type="molecule type" value="Genomic_DNA"/>
</dbReference>
<comment type="subcellular location">
    <subcellularLocation>
        <location evidence="1 8">Cell membrane</location>
        <topology evidence="1 8">Multi-pass membrane protein</topology>
    </subcellularLocation>
</comment>
<dbReference type="InterPro" id="IPR004563">
    <property type="entry name" value="Apolipo_AcylTrfase"/>
</dbReference>
<feature type="transmembrane region" description="Helical" evidence="8">
    <location>
        <begin position="237"/>
        <end position="262"/>
    </location>
</feature>
<feature type="region of interest" description="Disordered" evidence="9">
    <location>
        <begin position="1"/>
        <end position="91"/>
    </location>
</feature>
<comment type="caution">
    <text evidence="11">The sequence shown here is derived from an EMBL/GenBank/DDBJ whole genome shotgun (WGS) entry which is preliminary data.</text>
</comment>
<evidence type="ECO:0000256" key="2">
    <source>
        <dbReference type="ARBA" id="ARBA00022475"/>
    </source>
</evidence>
<feature type="transmembrane region" description="Helical" evidence="8">
    <location>
        <begin position="97"/>
        <end position="114"/>
    </location>
</feature>
<dbReference type="InterPro" id="IPR036526">
    <property type="entry name" value="C-N_Hydrolase_sf"/>
</dbReference>
<comment type="similarity">
    <text evidence="8">Belongs to the CN hydrolase family. Apolipoprotein N-acyltransferase subfamily.</text>
</comment>
<evidence type="ECO:0000256" key="7">
    <source>
        <dbReference type="ARBA" id="ARBA00023315"/>
    </source>
</evidence>
<reference evidence="11" key="1">
    <citation type="submission" date="2021-01" db="EMBL/GenBank/DDBJ databases">
        <title>Whole genome shotgun sequence of Sinosporangium siamense NBRC 109515.</title>
        <authorList>
            <person name="Komaki H."/>
            <person name="Tamura T."/>
        </authorList>
    </citation>
    <scope>NUCLEOTIDE SEQUENCE</scope>
    <source>
        <strain evidence="11">NBRC 109515</strain>
    </source>
</reference>
<keyword evidence="5 8" id="KW-1133">Transmembrane helix</keyword>
<dbReference type="PROSITE" id="PS50263">
    <property type="entry name" value="CN_HYDROLASE"/>
    <property type="match status" value="1"/>
</dbReference>
<dbReference type="SUPFAM" id="SSF56317">
    <property type="entry name" value="Carbon-nitrogen hydrolase"/>
    <property type="match status" value="1"/>
</dbReference>
<evidence type="ECO:0000256" key="1">
    <source>
        <dbReference type="ARBA" id="ARBA00004651"/>
    </source>
</evidence>
<dbReference type="Proteomes" id="UP000606172">
    <property type="component" value="Unassembled WGS sequence"/>
</dbReference>
<evidence type="ECO:0000256" key="6">
    <source>
        <dbReference type="ARBA" id="ARBA00023136"/>
    </source>
</evidence>
<feature type="compositionally biased region" description="Low complexity" evidence="9">
    <location>
        <begin position="38"/>
        <end position="54"/>
    </location>
</feature>
<gene>
    <name evidence="8 11" type="primary">lnt</name>
    <name evidence="11" type="ORF">Ssi02_41760</name>
</gene>
<dbReference type="GO" id="GO:0042158">
    <property type="term" value="P:lipoprotein biosynthetic process"/>
    <property type="evidence" value="ECO:0007669"/>
    <property type="project" value="UniProtKB-UniRule"/>
</dbReference>
<dbReference type="PANTHER" id="PTHR38686">
    <property type="entry name" value="APOLIPOPROTEIN N-ACYLTRANSFERASE"/>
    <property type="match status" value="1"/>
</dbReference>
<dbReference type="InterPro" id="IPR045378">
    <property type="entry name" value="LNT_N"/>
</dbReference>
<evidence type="ECO:0000313" key="11">
    <source>
        <dbReference type="EMBL" id="GII93945.1"/>
    </source>
</evidence>
<dbReference type="CDD" id="cd07571">
    <property type="entry name" value="ALP_N-acyl_transferase"/>
    <property type="match status" value="1"/>
</dbReference>
<keyword evidence="12" id="KW-1185">Reference proteome</keyword>
<evidence type="ECO:0000256" key="9">
    <source>
        <dbReference type="SAM" id="MobiDB-lite"/>
    </source>
</evidence>
<dbReference type="GO" id="GO:0005886">
    <property type="term" value="C:plasma membrane"/>
    <property type="evidence" value="ECO:0007669"/>
    <property type="project" value="UniProtKB-SubCell"/>
</dbReference>
<feature type="compositionally biased region" description="Low complexity" evidence="9">
    <location>
        <begin position="1"/>
        <end position="19"/>
    </location>
</feature>
<dbReference type="AlphaFoldDB" id="A0A919V6D5"/>
<feature type="region of interest" description="Disordered" evidence="9">
    <location>
        <begin position="282"/>
        <end position="320"/>
    </location>
</feature>
<name>A0A919V6D5_9ACTN</name>
<accession>A0A919V6D5</accession>
<keyword evidence="7 8" id="KW-0012">Acyltransferase</keyword>
<comment type="pathway">
    <text evidence="8">Protein modification; lipoprotein biosynthesis (N-acyl transfer).</text>
</comment>
<protein>
    <recommendedName>
        <fullName evidence="8">Apolipoprotein N-acyltransferase</fullName>
        <shortName evidence="8">ALP N-acyltransferase</shortName>
        <ecNumber evidence="8">2.3.1.269</ecNumber>
    </recommendedName>
</protein>